<feature type="non-terminal residue" evidence="1">
    <location>
        <position position="140"/>
    </location>
</feature>
<organism evidence="1 2">
    <name type="scientific">Brassica rapa subsp. trilocularis</name>
    <dbReference type="NCBI Taxonomy" id="1813537"/>
    <lineage>
        <taxon>Eukaryota</taxon>
        <taxon>Viridiplantae</taxon>
        <taxon>Streptophyta</taxon>
        <taxon>Embryophyta</taxon>
        <taxon>Tracheophyta</taxon>
        <taxon>Spermatophyta</taxon>
        <taxon>Magnoliopsida</taxon>
        <taxon>eudicotyledons</taxon>
        <taxon>Gunneridae</taxon>
        <taxon>Pentapetalae</taxon>
        <taxon>rosids</taxon>
        <taxon>malvids</taxon>
        <taxon>Brassicales</taxon>
        <taxon>Brassicaceae</taxon>
        <taxon>Brassiceae</taxon>
        <taxon>Brassica</taxon>
    </lineage>
</organism>
<keyword evidence="2" id="KW-1185">Reference proteome</keyword>
<gene>
    <name evidence="1" type="primary">A07p034270.1_BraROA</name>
    <name evidence="1" type="ORF">IGI04_027873</name>
</gene>
<evidence type="ECO:0000313" key="1">
    <source>
        <dbReference type="EMBL" id="KAG5380031.1"/>
    </source>
</evidence>
<dbReference type="EMBL" id="JADBGQ010000009">
    <property type="protein sequence ID" value="KAG5380031.1"/>
    <property type="molecule type" value="Genomic_DNA"/>
</dbReference>
<accession>A0ABQ7L438</accession>
<proteinExistence type="predicted"/>
<name>A0ABQ7L438_BRACM</name>
<comment type="caution">
    <text evidence="1">The sequence shown here is derived from an EMBL/GenBank/DDBJ whole genome shotgun (WGS) entry which is preliminary data.</text>
</comment>
<protein>
    <submittedName>
        <fullName evidence="1">Uncharacterized protein</fullName>
    </submittedName>
</protein>
<sequence length="140" mass="16333">MKQYKEVIRKKTKHRPDYLLDWTRYRRDTEISYLRGDLSALLVTKENAITHVNQDMALSNRLTIWQRDFYWNSHPSSPSYDYPLLISSHIPMITPLMGKVPRRGIAHLMQSMAHLTAYGYVCKVVGHIIFTQGSSVCYLS</sequence>
<dbReference type="Proteomes" id="UP000823674">
    <property type="component" value="Chromosome A07"/>
</dbReference>
<reference evidence="1 2" key="1">
    <citation type="submission" date="2021-03" db="EMBL/GenBank/DDBJ databases">
        <authorList>
            <person name="King G.J."/>
            <person name="Bancroft I."/>
            <person name="Baten A."/>
            <person name="Bloomfield J."/>
            <person name="Borpatragohain P."/>
            <person name="He Z."/>
            <person name="Irish N."/>
            <person name="Irwin J."/>
            <person name="Liu K."/>
            <person name="Mauleon R.P."/>
            <person name="Moore J."/>
            <person name="Morris R."/>
            <person name="Ostergaard L."/>
            <person name="Wang B."/>
            <person name="Wells R."/>
        </authorList>
    </citation>
    <scope>NUCLEOTIDE SEQUENCE [LARGE SCALE GENOMIC DNA]</scope>
    <source>
        <strain evidence="1">R-o-18</strain>
        <tissue evidence="1">Leaf</tissue>
    </source>
</reference>
<evidence type="ECO:0000313" key="2">
    <source>
        <dbReference type="Proteomes" id="UP000823674"/>
    </source>
</evidence>